<name>A0A6A0AMH4_HAELA</name>
<protein>
    <submittedName>
        <fullName evidence="2">Uncharacterized protein</fullName>
    </submittedName>
</protein>
<proteinExistence type="predicted"/>
<keyword evidence="3" id="KW-1185">Reference proteome</keyword>
<evidence type="ECO:0000256" key="1">
    <source>
        <dbReference type="SAM" id="MobiDB-lite"/>
    </source>
</evidence>
<feature type="region of interest" description="Disordered" evidence="1">
    <location>
        <begin position="17"/>
        <end position="53"/>
    </location>
</feature>
<evidence type="ECO:0000313" key="3">
    <source>
        <dbReference type="Proteomes" id="UP000485058"/>
    </source>
</evidence>
<dbReference type="Gene3D" id="3.30.470.20">
    <property type="entry name" value="ATP-grasp fold, B domain"/>
    <property type="match status" value="1"/>
</dbReference>
<dbReference type="Proteomes" id="UP000485058">
    <property type="component" value="Unassembled WGS sequence"/>
</dbReference>
<gene>
    <name evidence="2" type="ORF">HaLaN_33209</name>
</gene>
<dbReference type="EMBL" id="BLLF01009660">
    <property type="protein sequence ID" value="GFH33788.1"/>
    <property type="molecule type" value="Genomic_DNA"/>
</dbReference>
<evidence type="ECO:0000313" key="2">
    <source>
        <dbReference type="EMBL" id="GFH33788.1"/>
    </source>
</evidence>
<sequence length="86" mass="8756">MSRDCSIQRRHQKIIEEGPVTAAPPVSVMLPTQSGASGHGAMRSRPGPLRGLRGRCHRGVPVLCGGGLLLLPGAQPPAAGSQAGQG</sequence>
<accession>A0A6A0AMH4</accession>
<comment type="caution">
    <text evidence="2">The sequence shown here is derived from an EMBL/GenBank/DDBJ whole genome shotgun (WGS) entry which is preliminary data.</text>
</comment>
<dbReference type="AlphaFoldDB" id="A0A6A0AMH4"/>
<reference evidence="2 3" key="1">
    <citation type="submission" date="2020-02" db="EMBL/GenBank/DDBJ databases">
        <title>Draft genome sequence of Haematococcus lacustris strain NIES-144.</title>
        <authorList>
            <person name="Morimoto D."/>
            <person name="Nakagawa S."/>
            <person name="Yoshida T."/>
            <person name="Sawayama S."/>
        </authorList>
    </citation>
    <scope>NUCLEOTIDE SEQUENCE [LARGE SCALE GENOMIC DNA]</scope>
    <source>
        <strain evidence="2 3">NIES-144</strain>
    </source>
</reference>
<organism evidence="2 3">
    <name type="scientific">Haematococcus lacustris</name>
    <name type="common">Green alga</name>
    <name type="synonym">Haematococcus pluvialis</name>
    <dbReference type="NCBI Taxonomy" id="44745"/>
    <lineage>
        <taxon>Eukaryota</taxon>
        <taxon>Viridiplantae</taxon>
        <taxon>Chlorophyta</taxon>
        <taxon>core chlorophytes</taxon>
        <taxon>Chlorophyceae</taxon>
        <taxon>CS clade</taxon>
        <taxon>Chlamydomonadales</taxon>
        <taxon>Haematococcaceae</taxon>
        <taxon>Haematococcus</taxon>
    </lineage>
</organism>